<proteinExistence type="inferred from homology"/>
<feature type="transmembrane region" description="Helical" evidence="4">
    <location>
        <begin position="337"/>
        <end position="359"/>
    </location>
</feature>
<dbReference type="STRING" id="1189619.pgond44_04030"/>
<dbReference type="Pfam" id="PF00535">
    <property type="entry name" value="Glycos_transf_2"/>
    <property type="match status" value="1"/>
</dbReference>
<evidence type="ECO:0000256" key="4">
    <source>
        <dbReference type="SAM" id="Phobius"/>
    </source>
</evidence>
<keyword evidence="7" id="KW-1185">Reference proteome</keyword>
<sequence>MKFILLLFIISTLISVVSQFKYLKRISNYKKTPFKPHQDKRPVSIIICAKNEEVNLSSNLEFILNQHYPTFEVIVVNDYSTDSTSEVIKTFQNNYPNLRLIHAIDENSKSKRSALKLGILKSKYNRILLTDADCKPTSKFWITEMNTCLTKKFNCVLGYSPYEYKSTFLNKMIQWETLQTGILYSYRAIEGKAYMSVGRNVMYQKSFFLESENFEKERGLTSGDDDLLIQNIKDKSKISLCLNPESFVLSQPKTTWKSWWKQKQRHYSTSPFYDKSSQLFLGGYHFSQFLFWSTFLILCLSKEWMPALFIFGIAIVAKSLITVQFEKVFKVPKSVLWIWPILEASLLILQMGIGISGIFQKQKSWQ</sequence>
<organism evidence="6 7">
    <name type="scientific">Psychroflexus gondwanensis ACAM 44</name>
    <dbReference type="NCBI Taxonomy" id="1189619"/>
    <lineage>
        <taxon>Bacteria</taxon>
        <taxon>Pseudomonadati</taxon>
        <taxon>Bacteroidota</taxon>
        <taxon>Flavobacteriia</taxon>
        <taxon>Flavobacteriales</taxon>
        <taxon>Flavobacteriaceae</taxon>
        <taxon>Psychroflexus</taxon>
    </lineage>
</organism>
<reference evidence="6 7" key="1">
    <citation type="journal article" date="2014" name="Genome Biol. Evol.">
        <title>Extensive gene acquisition in the extremely psychrophilic bacterial species Psychroflexus torquis and the link to sea-ice ecosystem specialism.</title>
        <authorList>
            <person name="Feng S."/>
            <person name="Powell S.M."/>
            <person name="Wilson R."/>
            <person name="Bowman J.P."/>
        </authorList>
    </citation>
    <scope>NUCLEOTIDE SEQUENCE [LARGE SCALE GENOMIC DNA]</scope>
    <source>
        <strain evidence="6 7">ACAM 44</strain>
    </source>
</reference>
<dbReference type="PANTHER" id="PTHR43630:SF1">
    <property type="entry name" value="POLY-BETA-1,6-N-ACETYL-D-GLUCOSAMINE SYNTHASE"/>
    <property type="match status" value="1"/>
</dbReference>
<feature type="domain" description="Glycosyltransferase 2-like" evidence="5">
    <location>
        <begin position="44"/>
        <end position="206"/>
    </location>
</feature>
<evidence type="ECO:0000259" key="5">
    <source>
        <dbReference type="Pfam" id="PF00535"/>
    </source>
</evidence>
<dbReference type="RefSeq" id="WP_003436979.1">
    <property type="nucleotide sequence ID" value="NZ_APLF01000004.1"/>
</dbReference>
<dbReference type="eggNOG" id="COG1215">
    <property type="taxonomic scope" value="Bacteria"/>
</dbReference>
<keyword evidence="4 6" id="KW-0812">Transmembrane</keyword>
<dbReference type="GO" id="GO:0016757">
    <property type="term" value="F:glycosyltransferase activity"/>
    <property type="evidence" value="ECO:0007669"/>
    <property type="project" value="UniProtKB-KW"/>
</dbReference>
<gene>
    <name evidence="6" type="ORF">pgond44_04030</name>
</gene>
<evidence type="ECO:0000256" key="2">
    <source>
        <dbReference type="ARBA" id="ARBA00022676"/>
    </source>
</evidence>
<dbReference type="PANTHER" id="PTHR43630">
    <property type="entry name" value="POLY-BETA-1,6-N-ACETYL-D-GLUCOSAMINE SYNTHASE"/>
    <property type="match status" value="1"/>
</dbReference>
<name>N1WRP1_9FLAO</name>
<evidence type="ECO:0000313" key="6">
    <source>
        <dbReference type="EMBL" id="EMY81680.1"/>
    </source>
</evidence>
<dbReference type="Proteomes" id="UP000012317">
    <property type="component" value="Unassembled WGS sequence"/>
</dbReference>
<evidence type="ECO:0000256" key="3">
    <source>
        <dbReference type="ARBA" id="ARBA00022679"/>
    </source>
</evidence>
<accession>N1WRP1</accession>
<dbReference type="InterPro" id="IPR029044">
    <property type="entry name" value="Nucleotide-diphossugar_trans"/>
</dbReference>
<dbReference type="InterPro" id="IPR001173">
    <property type="entry name" value="Glyco_trans_2-like"/>
</dbReference>
<protein>
    <submittedName>
        <fullName evidence="6">Transmembrane family-2 glycosyl transferase</fullName>
    </submittedName>
</protein>
<keyword evidence="4" id="KW-1133">Transmembrane helix</keyword>
<keyword evidence="3 6" id="KW-0808">Transferase</keyword>
<dbReference type="Gene3D" id="3.90.550.10">
    <property type="entry name" value="Spore Coat Polysaccharide Biosynthesis Protein SpsA, Chain A"/>
    <property type="match status" value="1"/>
</dbReference>
<dbReference type="EMBL" id="APLF01000004">
    <property type="protein sequence ID" value="EMY81680.1"/>
    <property type="molecule type" value="Genomic_DNA"/>
</dbReference>
<dbReference type="AlphaFoldDB" id="N1WRP1"/>
<evidence type="ECO:0000256" key="1">
    <source>
        <dbReference type="ARBA" id="ARBA00006739"/>
    </source>
</evidence>
<evidence type="ECO:0000313" key="7">
    <source>
        <dbReference type="Proteomes" id="UP000012317"/>
    </source>
</evidence>
<keyword evidence="2" id="KW-0328">Glycosyltransferase</keyword>
<comment type="caution">
    <text evidence="6">The sequence shown here is derived from an EMBL/GenBank/DDBJ whole genome shotgun (WGS) entry which is preliminary data.</text>
</comment>
<keyword evidence="4" id="KW-0472">Membrane</keyword>
<comment type="similarity">
    <text evidence="1">Belongs to the glycosyltransferase 2 family.</text>
</comment>
<dbReference type="SUPFAM" id="SSF53448">
    <property type="entry name" value="Nucleotide-diphospho-sugar transferases"/>
    <property type="match status" value="1"/>
</dbReference>